<dbReference type="Proteomes" id="UP000295264">
    <property type="component" value="Unassembled WGS sequence"/>
</dbReference>
<feature type="non-terminal residue" evidence="1">
    <location>
        <position position="54"/>
    </location>
</feature>
<gene>
    <name evidence="1" type="ORF">DBR06_SOUSAS38610002</name>
</gene>
<proteinExistence type="predicted"/>
<reference evidence="1 2" key="1">
    <citation type="journal article" date="2018" name="Genomics">
        <title>Molecular footprints of inshore aquatic adaptation in Indo-Pacific humpback dolphin (Sousa chinensis).</title>
        <authorList>
            <person name="Ming Y."/>
            <person name="Jian J."/>
            <person name="Yu F."/>
            <person name="Yu X."/>
            <person name="Wang J."/>
            <person name="Liu W."/>
        </authorList>
    </citation>
    <scope>NUCLEOTIDE SEQUENCE [LARGE SCALE GENOMIC DNA]</scope>
    <source>
        <strain evidence="1">MY-2018</strain>
        <tissue evidence="1">Skin</tissue>
    </source>
</reference>
<keyword evidence="2" id="KW-1185">Reference proteome</keyword>
<dbReference type="EMBL" id="QWLN02008932">
    <property type="protein sequence ID" value="TEA34630.1"/>
    <property type="molecule type" value="Genomic_DNA"/>
</dbReference>
<organism evidence="1 2">
    <name type="scientific">Sousa chinensis</name>
    <name type="common">Indo-pacific humpbacked dolphin</name>
    <name type="synonym">Steno chinensis</name>
    <dbReference type="NCBI Taxonomy" id="103600"/>
    <lineage>
        <taxon>Eukaryota</taxon>
        <taxon>Metazoa</taxon>
        <taxon>Chordata</taxon>
        <taxon>Craniata</taxon>
        <taxon>Vertebrata</taxon>
        <taxon>Euteleostomi</taxon>
        <taxon>Mammalia</taxon>
        <taxon>Eutheria</taxon>
        <taxon>Laurasiatheria</taxon>
        <taxon>Artiodactyla</taxon>
        <taxon>Whippomorpha</taxon>
        <taxon>Cetacea</taxon>
        <taxon>Odontoceti</taxon>
        <taxon>Delphinidae</taxon>
        <taxon>Sousa</taxon>
    </lineage>
</organism>
<evidence type="ECO:0000313" key="1">
    <source>
        <dbReference type="EMBL" id="TEA34630.1"/>
    </source>
</evidence>
<sequence length="54" mass="6034">RTENMAVARDSLVSFERVIKSAFVKSQVGNESYMTNSITKWNDPVTWLLGDGAL</sequence>
<evidence type="ECO:0000313" key="2">
    <source>
        <dbReference type="Proteomes" id="UP000295264"/>
    </source>
</evidence>
<comment type="caution">
    <text evidence="1">The sequence shown here is derived from an EMBL/GenBank/DDBJ whole genome shotgun (WGS) entry which is preliminary data.</text>
</comment>
<dbReference type="AlphaFoldDB" id="A0A484GFU0"/>
<name>A0A484GFU0_SOUCH</name>
<feature type="non-terminal residue" evidence="1">
    <location>
        <position position="1"/>
    </location>
</feature>
<accession>A0A484GFU0</accession>
<protein>
    <submittedName>
        <fullName evidence="1">Uncharacterized protein</fullName>
    </submittedName>
</protein>